<dbReference type="PROSITE" id="PS51257">
    <property type="entry name" value="PROKAR_LIPOPROTEIN"/>
    <property type="match status" value="1"/>
</dbReference>
<evidence type="ECO:0000256" key="1">
    <source>
        <dbReference type="SAM" id="SignalP"/>
    </source>
</evidence>
<feature type="signal peptide" evidence="1">
    <location>
        <begin position="1"/>
        <end position="20"/>
    </location>
</feature>
<sequence>MTLRFLVLLVAVSCACAASAQEPARLMAKMAGVYKHRFMSATITPGKAPGEADVPYQAEDVIEIVPYDADHVYVRAHLDFYNGHMCDIAGMGRYEHGAFVYHDPAPSFVPDAPPCALKVSVEHGELTLTDRATPDAPASCRAYCGVRGALEYAIGMDRRRTIRYLDRIKASREYNKAIDDLHATEPQSAP</sequence>
<reference evidence="2 3" key="1">
    <citation type="submission" date="2022-08" db="EMBL/GenBank/DDBJ databases">
        <title>Reclassification of Massilia species as members of the genera Telluria, Duganella, Pseudoduganella, Mokoshia gen. nov. and Zemynaea gen. nov. using orthogonal and non-orthogonal genome-based approaches.</title>
        <authorList>
            <person name="Bowman J.P."/>
        </authorList>
    </citation>
    <scope>NUCLEOTIDE SEQUENCE [LARGE SCALE GENOMIC DNA]</scope>
    <source>
        <strain evidence="2 3">JCM 31316</strain>
    </source>
</reference>
<feature type="chain" id="PRO_5047215056" evidence="1">
    <location>
        <begin position="21"/>
        <end position="190"/>
    </location>
</feature>
<protein>
    <submittedName>
        <fullName evidence="2">Uncharacterized protein</fullName>
    </submittedName>
</protein>
<comment type="caution">
    <text evidence="2">The sequence shown here is derived from an EMBL/GenBank/DDBJ whole genome shotgun (WGS) entry which is preliminary data.</text>
</comment>
<evidence type="ECO:0000313" key="3">
    <source>
        <dbReference type="Proteomes" id="UP001204151"/>
    </source>
</evidence>
<proteinExistence type="predicted"/>
<dbReference type="RefSeq" id="WP_258815278.1">
    <property type="nucleotide sequence ID" value="NZ_JANUGW010000002.1"/>
</dbReference>
<organism evidence="2 3">
    <name type="scientific">Massilia pinisoli</name>
    <dbReference type="NCBI Taxonomy" id="1772194"/>
    <lineage>
        <taxon>Bacteria</taxon>
        <taxon>Pseudomonadati</taxon>
        <taxon>Pseudomonadota</taxon>
        <taxon>Betaproteobacteria</taxon>
        <taxon>Burkholderiales</taxon>
        <taxon>Oxalobacteraceae</taxon>
        <taxon>Telluria group</taxon>
        <taxon>Massilia</taxon>
    </lineage>
</organism>
<dbReference type="EMBL" id="JANUGW010000002">
    <property type="protein sequence ID" value="MCS0580614.1"/>
    <property type="molecule type" value="Genomic_DNA"/>
</dbReference>
<dbReference type="Proteomes" id="UP001204151">
    <property type="component" value="Unassembled WGS sequence"/>
</dbReference>
<evidence type="ECO:0000313" key="2">
    <source>
        <dbReference type="EMBL" id="MCS0580614.1"/>
    </source>
</evidence>
<gene>
    <name evidence="2" type="ORF">NX784_03325</name>
</gene>
<accession>A0ABT1ZL18</accession>
<name>A0ABT1ZL18_9BURK</name>
<keyword evidence="3" id="KW-1185">Reference proteome</keyword>
<keyword evidence="1" id="KW-0732">Signal</keyword>